<protein>
    <recommendedName>
        <fullName evidence="1">Amidase domain-containing protein</fullName>
    </recommendedName>
</protein>
<gene>
    <name evidence="2" type="ORF">L0P62_09995</name>
</gene>
<dbReference type="Proteomes" id="UP001108123">
    <property type="component" value="Unassembled WGS sequence"/>
</dbReference>
<dbReference type="Gene3D" id="3.90.1300.10">
    <property type="entry name" value="Amidase signature (AS) domain"/>
    <property type="match status" value="1"/>
</dbReference>
<sequence>MLDKNNKKIYQMLKISKSVLKAEKMMNKSLNYYREEILDEGAYILSNNIKEKLITFGVKNTNQIGKELVEVLRNNGFLFHTLDKMSHGGRAIDVDLINPLTGKVMTGSSSGSCVNILLGINDFALGTDGGGSVIGPAMSTNLYGIMAKGLGLKGSENKISTDNIIFTSGIGVISHNYNLCVDVIKSLVPINVYHNEELEDKNIKIAIPKKNSIILPTGKDIREELEDTINQLKNTVEFIEKDFSKIYNRKDAISLCEEIFSEGIDMIMTLEGPVDLLGIGDSVLGNLGHVGRILQDNSGKYLLKVANMINSTSVTIPINELGMGILLIGKEGLESGSIAISLGNIIKDKIFLSSLFERYFINSYLREEQGYI</sequence>
<reference evidence="2" key="1">
    <citation type="submission" date="2022-01" db="EMBL/GenBank/DDBJ databases">
        <title>Collection of gut derived symbiotic bacterial strains cultured from healthy donors.</title>
        <authorList>
            <person name="Lin H."/>
            <person name="Kohout C."/>
            <person name="Waligurski E."/>
            <person name="Pamer E.G."/>
        </authorList>
    </citation>
    <scope>NUCLEOTIDE SEQUENCE</scope>
    <source>
        <strain evidence="2">MSK.14.39</strain>
    </source>
</reference>
<comment type="caution">
    <text evidence="2">The sequence shown here is derived from an EMBL/GenBank/DDBJ whole genome shotgun (WGS) entry which is preliminary data.</text>
</comment>
<dbReference type="AlphaFoldDB" id="A0A9Q4FMJ0"/>
<dbReference type="Pfam" id="PF01425">
    <property type="entry name" value="Amidase"/>
    <property type="match status" value="1"/>
</dbReference>
<feature type="domain" description="Amidase" evidence="1">
    <location>
        <begin position="102"/>
        <end position="248"/>
    </location>
</feature>
<dbReference type="EMBL" id="JAKNID010000052">
    <property type="protein sequence ID" value="MCG4565780.1"/>
    <property type="molecule type" value="Genomic_DNA"/>
</dbReference>
<dbReference type="InterPro" id="IPR023631">
    <property type="entry name" value="Amidase_dom"/>
</dbReference>
<evidence type="ECO:0000259" key="1">
    <source>
        <dbReference type="Pfam" id="PF01425"/>
    </source>
</evidence>
<name>A0A9Q4FMJ0_9FIRM</name>
<evidence type="ECO:0000313" key="2">
    <source>
        <dbReference type="EMBL" id="MCG4565780.1"/>
    </source>
</evidence>
<dbReference type="RefSeq" id="WP_226808290.1">
    <property type="nucleotide sequence ID" value="NZ_JAJBNW010000044.1"/>
</dbReference>
<proteinExistence type="predicted"/>
<dbReference type="InterPro" id="IPR036928">
    <property type="entry name" value="AS_sf"/>
</dbReference>
<accession>A0A9Q4FMJ0</accession>
<dbReference type="SUPFAM" id="SSF75304">
    <property type="entry name" value="Amidase signature (AS) enzymes"/>
    <property type="match status" value="1"/>
</dbReference>
<evidence type="ECO:0000313" key="3">
    <source>
        <dbReference type="Proteomes" id="UP001108123"/>
    </source>
</evidence>
<keyword evidence="3" id="KW-1185">Reference proteome</keyword>
<organism evidence="2 3">
    <name type="scientific">Anaerosalibacter bizertensis</name>
    <dbReference type="NCBI Taxonomy" id="932217"/>
    <lineage>
        <taxon>Bacteria</taxon>
        <taxon>Bacillati</taxon>
        <taxon>Bacillota</taxon>
        <taxon>Tissierellia</taxon>
        <taxon>Tissierellales</taxon>
        <taxon>Sporanaerobacteraceae</taxon>
        <taxon>Anaerosalibacter</taxon>
    </lineage>
</organism>